<feature type="region of interest" description="Disordered" evidence="1">
    <location>
        <begin position="126"/>
        <end position="207"/>
    </location>
</feature>
<evidence type="ECO:0000313" key="2">
    <source>
        <dbReference type="EMBL" id="KAF6220135.1"/>
    </source>
</evidence>
<feature type="compositionally biased region" description="Basic residues" evidence="1">
    <location>
        <begin position="156"/>
        <end position="165"/>
    </location>
</feature>
<dbReference type="Proteomes" id="UP000593566">
    <property type="component" value="Unassembled WGS sequence"/>
</dbReference>
<organism evidence="2 3">
    <name type="scientific">Letharia lupina</name>
    <dbReference type="NCBI Taxonomy" id="560253"/>
    <lineage>
        <taxon>Eukaryota</taxon>
        <taxon>Fungi</taxon>
        <taxon>Dikarya</taxon>
        <taxon>Ascomycota</taxon>
        <taxon>Pezizomycotina</taxon>
        <taxon>Lecanoromycetes</taxon>
        <taxon>OSLEUM clade</taxon>
        <taxon>Lecanoromycetidae</taxon>
        <taxon>Lecanorales</taxon>
        <taxon>Lecanorineae</taxon>
        <taxon>Parmeliaceae</taxon>
        <taxon>Letharia</taxon>
    </lineage>
</organism>
<dbReference type="GeneID" id="59331677"/>
<evidence type="ECO:0000256" key="1">
    <source>
        <dbReference type="SAM" id="MobiDB-lite"/>
    </source>
</evidence>
<sequence>MDAPVALSATPYGIPEGRHMIPGKTYVGILPGHTRPAFVRKKPVDAGRPPLFLTQILGSSRRAYSVETPRKPSMFSRSRSDVYYDYATARYRPKIYVDQSPGRTITSIQQTCASCGKFRSARWQSHHPLIAGPPPRPGLCGRCRDKHTSSEEERPRHRRRRHQQRRRDYTESTDDSYNTSRELRRATRRNCPYTRDYRSRSLARSPSRENVRIVIANQAGDQIRPKRELTRSSSMEPVRIIRRTEVVDLPEKSPRTRSVLRSSSRAEYMDSASQYISDLDPPRYLPRPRTVSRVPYIEDVEQPRYLSRPRSLSHMNYVEEMGRPNYRSRPRSVSRVSYIEDSDGPRLRRGVRSSSQVRFIDETDEAVPLSTPRSLKRRRVGYYDGPPDAEKSEQQAYSRAPSDHRSPQRAANGDGGAVLIEETITPHSRASRKAIEHDRGVELNEEQFRPHRRLSSQSQEGFEPIPGTVSDHNYRRQSETRSQAYESDHDATPRPAFRHAQVSQSPDDVEDSSRHHGSYIDFEGARSYRGFYSPALKSREPSRQPMFTGPETPYRERRERVRESDESSGPDNDDYPRPSPMSYRHVEAPEPPGPRSDLLVEMLQNASITPPSAQDARGRLSQRGFYSGWDTLSHSYPRRSYPSEDSDDGHTRSKDWRMTGETLDGGSSLHEPSLKSDAEYDWMT</sequence>
<accession>A0A8H6CAZ8</accession>
<dbReference type="EMBL" id="JACCJB010000017">
    <property type="protein sequence ID" value="KAF6220135.1"/>
    <property type="molecule type" value="Genomic_DNA"/>
</dbReference>
<evidence type="ECO:0000313" key="3">
    <source>
        <dbReference type="Proteomes" id="UP000593566"/>
    </source>
</evidence>
<feature type="compositionally biased region" description="Basic and acidic residues" evidence="1">
    <location>
        <begin position="433"/>
        <end position="449"/>
    </location>
</feature>
<comment type="caution">
    <text evidence="2">The sequence shown here is derived from an EMBL/GenBank/DDBJ whole genome shotgun (WGS) entry which is preliminary data.</text>
</comment>
<protein>
    <submittedName>
        <fullName evidence="2">Uncharacterized protein</fullName>
    </submittedName>
</protein>
<feature type="compositionally biased region" description="Basic and acidic residues" evidence="1">
    <location>
        <begin position="142"/>
        <end position="155"/>
    </location>
</feature>
<name>A0A8H6CAZ8_9LECA</name>
<feature type="region of interest" description="Disordered" evidence="1">
    <location>
        <begin position="324"/>
        <end position="599"/>
    </location>
</feature>
<gene>
    <name evidence="2" type="ORF">HO133_003266</name>
</gene>
<keyword evidence="3" id="KW-1185">Reference proteome</keyword>
<feature type="compositionally biased region" description="Basic and acidic residues" evidence="1">
    <location>
        <begin position="553"/>
        <end position="565"/>
    </location>
</feature>
<dbReference type="AlphaFoldDB" id="A0A8H6CAZ8"/>
<dbReference type="RefSeq" id="XP_037149570.1">
    <property type="nucleotide sequence ID" value="XM_037294189.1"/>
</dbReference>
<feature type="region of interest" description="Disordered" evidence="1">
    <location>
        <begin position="629"/>
        <end position="684"/>
    </location>
</feature>
<feature type="compositionally biased region" description="Basic and acidic residues" evidence="1">
    <location>
        <begin position="648"/>
        <end position="658"/>
    </location>
</feature>
<proteinExistence type="predicted"/>
<reference evidence="2 3" key="1">
    <citation type="journal article" date="2020" name="Genomics">
        <title>Complete, high-quality genomes from long-read metagenomic sequencing of two wolf lichen thalli reveals enigmatic genome architecture.</title>
        <authorList>
            <person name="McKenzie S.K."/>
            <person name="Walston R.F."/>
            <person name="Allen J.L."/>
        </authorList>
    </citation>
    <scope>NUCLEOTIDE SEQUENCE [LARGE SCALE GENOMIC DNA]</scope>
    <source>
        <strain evidence="2">WasteWater1</strain>
    </source>
</reference>